<dbReference type="OrthoDB" id="4413566at2"/>
<evidence type="ECO:0000313" key="4">
    <source>
        <dbReference type="EMBL" id="CCM64017.1"/>
    </source>
</evidence>
<proteinExistence type="inferred from homology"/>
<dbReference type="InterPro" id="IPR002711">
    <property type="entry name" value="HNH"/>
</dbReference>
<dbReference type="GO" id="GO:0003676">
    <property type="term" value="F:nucleic acid binding"/>
    <property type="evidence" value="ECO:0007669"/>
    <property type="project" value="InterPro"/>
</dbReference>
<name>R4Z5V6_9ACTN</name>
<feature type="domain" description="HNH nuclease" evidence="3">
    <location>
        <begin position="321"/>
        <end position="373"/>
    </location>
</feature>
<comment type="similarity">
    <text evidence="1">Belongs to the Rv1128c/1148c/1588c/1702c/1945/3466 family.</text>
</comment>
<dbReference type="Gene3D" id="1.10.30.50">
    <property type="match status" value="1"/>
</dbReference>
<dbReference type="STRING" id="1229780.BN381_330002"/>
<dbReference type="GO" id="GO:0008270">
    <property type="term" value="F:zinc ion binding"/>
    <property type="evidence" value="ECO:0007669"/>
    <property type="project" value="InterPro"/>
</dbReference>
<dbReference type="GO" id="GO:0004519">
    <property type="term" value="F:endonuclease activity"/>
    <property type="evidence" value="ECO:0007669"/>
    <property type="project" value="InterPro"/>
</dbReference>
<keyword evidence="5" id="KW-1185">Reference proteome</keyword>
<dbReference type="Pfam" id="PF02720">
    <property type="entry name" value="DUF222"/>
    <property type="match status" value="1"/>
</dbReference>
<accession>R4Z5V6</accession>
<feature type="compositionally biased region" description="Basic and acidic residues" evidence="2">
    <location>
        <begin position="1"/>
        <end position="24"/>
    </location>
</feature>
<evidence type="ECO:0000313" key="5">
    <source>
        <dbReference type="Proteomes" id="UP000018291"/>
    </source>
</evidence>
<dbReference type="CDD" id="cd00085">
    <property type="entry name" value="HNHc"/>
    <property type="match status" value="1"/>
</dbReference>
<organism evidence="4 5">
    <name type="scientific">Candidatus Neomicrothrix parvicella RN1</name>
    <dbReference type="NCBI Taxonomy" id="1229780"/>
    <lineage>
        <taxon>Bacteria</taxon>
        <taxon>Bacillati</taxon>
        <taxon>Actinomycetota</taxon>
        <taxon>Acidimicrobiia</taxon>
        <taxon>Acidimicrobiales</taxon>
        <taxon>Microthrixaceae</taxon>
        <taxon>Candidatus Neomicrothrix</taxon>
    </lineage>
</organism>
<dbReference type="InterPro" id="IPR003870">
    <property type="entry name" value="DUF222"/>
</dbReference>
<reference evidence="4 5" key="1">
    <citation type="journal article" date="2013" name="ISME J.">
        <title>Metabolic model for the filamentous 'Candidatus Microthrix parvicella' based on genomic and metagenomic analyses.</title>
        <authorList>
            <person name="Jon McIlroy S."/>
            <person name="Kristiansen R."/>
            <person name="Albertsen M."/>
            <person name="Michael Karst S."/>
            <person name="Rossetti S."/>
            <person name="Lund Nielsen J."/>
            <person name="Tandoi V."/>
            <person name="James Seviour R."/>
            <person name="Nielsen P.H."/>
        </authorList>
    </citation>
    <scope>NUCLEOTIDE SEQUENCE [LARGE SCALE GENOMIC DNA]</scope>
    <source>
        <strain evidence="4 5">RN1</strain>
    </source>
</reference>
<dbReference type="SMART" id="SM00507">
    <property type="entry name" value="HNHc"/>
    <property type="match status" value="1"/>
</dbReference>
<dbReference type="Proteomes" id="UP000018291">
    <property type="component" value="Unassembled WGS sequence"/>
</dbReference>
<protein>
    <recommendedName>
        <fullName evidence="3">HNH nuclease domain-containing protein</fullName>
    </recommendedName>
</protein>
<evidence type="ECO:0000256" key="1">
    <source>
        <dbReference type="ARBA" id="ARBA00023450"/>
    </source>
</evidence>
<dbReference type="AlphaFoldDB" id="R4Z5V6"/>
<sequence length="424" mass="46852">MFDEAESTKGDGTPADRSRADTDHSTALTAPMAEVVELATLRHRIDVREAKLLADLDATGDTIAYAGHLTGPWLANSTGIGRADARRRVRVAAELRAHHPRIAEAFKDARLGWHHAAAWSRHVTPLLRALIDGYIDPLVDLAQVATYDRWVQELRGVCDLLNQDGNHDPLGDAGRNRLHLNELPGGVTRLSGEFVGELALKLRAHLEAVTDELMLQYHRASEEAGGDLTVAPSRPQARAEGLVELCERAAGVDLDATKAPEPEVVVHFNADSGELRDTHNERLDPRLMRWLITAAVIRPLETSGNGDALRMGRAIRYANRHMRRALTVRDGGCIFPGCDRPASWCDAHHVDVWDNGGPTDIDNLALVCRFHHRLTHRPGWTMRRRQLPDDPSLVLFEWQTPYGHTVHSQRCGVRTGAPPEVSAA</sequence>
<comment type="caution">
    <text evidence="4">The sequence shown here is derived from an EMBL/GenBank/DDBJ whole genome shotgun (WGS) entry which is preliminary data.</text>
</comment>
<feature type="region of interest" description="Disordered" evidence="2">
    <location>
        <begin position="1"/>
        <end position="28"/>
    </location>
</feature>
<dbReference type="InterPro" id="IPR003615">
    <property type="entry name" value="HNH_nuc"/>
</dbReference>
<gene>
    <name evidence="4" type="ORF">BN381_330002</name>
</gene>
<evidence type="ECO:0000256" key="2">
    <source>
        <dbReference type="SAM" id="MobiDB-lite"/>
    </source>
</evidence>
<evidence type="ECO:0000259" key="3">
    <source>
        <dbReference type="SMART" id="SM00507"/>
    </source>
</evidence>
<dbReference type="Pfam" id="PF01844">
    <property type="entry name" value="HNH"/>
    <property type="match status" value="1"/>
</dbReference>
<dbReference type="HOGENOM" id="CLU_584866_0_0_11"/>
<dbReference type="eggNOG" id="COG1403">
    <property type="taxonomic scope" value="Bacteria"/>
</dbReference>
<dbReference type="RefSeq" id="WP_012227501.1">
    <property type="nucleotide sequence ID" value="NZ_HG422565.1"/>
</dbReference>
<dbReference type="EMBL" id="CANL01000027">
    <property type="protein sequence ID" value="CCM64017.1"/>
    <property type="molecule type" value="Genomic_DNA"/>
</dbReference>